<proteinExistence type="predicted"/>
<organism evidence="3 4">
    <name type="scientific">Caenorhabditis briggsae</name>
    <dbReference type="NCBI Taxonomy" id="6238"/>
    <lineage>
        <taxon>Eukaryota</taxon>
        <taxon>Metazoa</taxon>
        <taxon>Ecdysozoa</taxon>
        <taxon>Nematoda</taxon>
        <taxon>Chromadorea</taxon>
        <taxon>Rhabditida</taxon>
        <taxon>Rhabditina</taxon>
        <taxon>Rhabditomorpha</taxon>
        <taxon>Rhabditoidea</taxon>
        <taxon>Rhabditidae</taxon>
        <taxon>Peloderinae</taxon>
        <taxon>Caenorhabditis</taxon>
    </lineage>
</organism>
<evidence type="ECO:0000256" key="1">
    <source>
        <dbReference type="SAM" id="Phobius"/>
    </source>
</evidence>
<keyword evidence="2" id="KW-0732">Signal</keyword>
<feature type="transmembrane region" description="Helical" evidence="1">
    <location>
        <begin position="65"/>
        <end position="89"/>
    </location>
</feature>
<keyword evidence="1" id="KW-1133">Transmembrane helix</keyword>
<dbReference type="Pfam" id="PF10912">
    <property type="entry name" value="Glam1"/>
    <property type="match status" value="1"/>
</dbReference>
<keyword evidence="1" id="KW-0812">Transmembrane</keyword>
<sequence length="176" mass="19583">MVLLISLTVDVYALATTNPDCPDLFSQLTGLHPLANITMVMLLHLICLFSGLSRTVPGCRLAASIAWFFFMVSLVLMMLVPAFIGSYMASGLAPEMRWEKFEANNNITFVSELTAAQFRFQTAFYMAVEGQLFVFILFISSLCLLGLCAQLLAEANTIRYKMEIAKEQEKMVNSLA</sequence>
<reference evidence="3 4" key="1">
    <citation type="submission" date="2022-05" db="EMBL/GenBank/DDBJ databases">
        <title>Chromosome-level reference genomes for two strains of Caenorhabditis briggsae: an improved platform for comparative genomics.</title>
        <authorList>
            <person name="Stevens L."/>
            <person name="Andersen E.C."/>
        </authorList>
    </citation>
    <scope>NUCLEOTIDE SEQUENCE [LARGE SCALE GENOMIC DNA]</scope>
    <source>
        <strain evidence="3">QX1410_ONT</strain>
        <tissue evidence="3">Whole-organism</tissue>
    </source>
</reference>
<keyword evidence="1" id="KW-0472">Membrane</keyword>
<dbReference type="AlphaFoldDB" id="A0AAE9DE01"/>
<dbReference type="Proteomes" id="UP000827892">
    <property type="component" value="Chromosome III"/>
</dbReference>
<evidence type="ECO:0000256" key="2">
    <source>
        <dbReference type="SAM" id="SignalP"/>
    </source>
</evidence>
<dbReference type="EMBL" id="CP090893">
    <property type="protein sequence ID" value="ULU01711.1"/>
    <property type="molecule type" value="Genomic_DNA"/>
</dbReference>
<feature type="transmembrane region" description="Helical" evidence="1">
    <location>
        <begin position="31"/>
        <end position="53"/>
    </location>
</feature>
<evidence type="ECO:0000313" key="3">
    <source>
        <dbReference type="EMBL" id="ULU01711.1"/>
    </source>
</evidence>
<name>A0AAE9DE01_CAEBR</name>
<dbReference type="InterPro" id="IPR024483">
    <property type="entry name" value="Glam1"/>
</dbReference>
<protein>
    <submittedName>
        <fullName evidence="3">Uncharacterized protein</fullName>
    </submittedName>
</protein>
<accession>A0AAE9DE01</accession>
<feature type="chain" id="PRO_5042153738" evidence="2">
    <location>
        <begin position="16"/>
        <end position="176"/>
    </location>
</feature>
<gene>
    <name evidence="3" type="ORF">L3Y34_001775</name>
</gene>
<feature type="signal peptide" evidence="2">
    <location>
        <begin position="1"/>
        <end position="15"/>
    </location>
</feature>
<feature type="transmembrane region" description="Helical" evidence="1">
    <location>
        <begin position="132"/>
        <end position="153"/>
    </location>
</feature>
<evidence type="ECO:0000313" key="4">
    <source>
        <dbReference type="Proteomes" id="UP000827892"/>
    </source>
</evidence>